<organism evidence="2 3">
    <name type="scientific">Botryotinia narcissicola</name>
    <dbReference type="NCBI Taxonomy" id="278944"/>
    <lineage>
        <taxon>Eukaryota</taxon>
        <taxon>Fungi</taxon>
        <taxon>Dikarya</taxon>
        <taxon>Ascomycota</taxon>
        <taxon>Pezizomycotina</taxon>
        <taxon>Leotiomycetes</taxon>
        <taxon>Helotiales</taxon>
        <taxon>Sclerotiniaceae</taxon>
        <taxon>Botryotinia</taxon>
    </lineage>
</organism>
<evidence type="ECO:0000313" key="2">
    <source>
        <dbReference type="EMBL" id="TGO43567.1"/>
    </source>
</evidence>
<keyword evidence="3" id="KW-1185">Reference proteome</keyword>
<feature type="region of interest" description="Disordered" evidence="1">
    <location>
        <begin position="55"/>
        <end position="77"/>
    </location>
</feature>
<comment type="caution">
    <text evidence="2">The sequence shown here is derived from an EMBL/GenBank/DDBJ whole genome shotgun (WGS) entry which is preliminary data.</text>
</comment>
<name>A0A4Z1HEY3_9HELO</name>
<evidence type="ECO:0000256" key="1">
    <source>
        <dbReference type="SAM" id="MobiDB-lite"/>
    </source>
</evidence>
<proteinExistence type="predicted"/>
<feature type="region of interest" description="Disordered" evidence="1">
    <location>
        <begin position="1"/>
        <end position="29"/>
    </location>
</feature>
<dbReference type="EMBL" id="PQXJ01002028">
    <property type="protein sequence ID" value="TGO43567.1"/>
    <property type="molecule type" value="Genomic_DNA"/>
</dbReference>
<dbReference type="AlphaFoldDB" id="A0A4Z1HEY3"/>
<accession>A0A4Z1HEY3</accession>
<reference evidence="2 3" key="1">
    <citation type="submission" date="2017-12" db="EMBL/GenBank/DDBJ databases">
        <title>Comparative genomics of Botrytis spp.</title>
        <authorList>
            <person name="Valero-Jimenez C.A."/>
            <person name="Tapia P."/>
            <person name="Veloso J."/>
            <person name="Silva-Moreno E."/>
            <person name="Staats M."/>
            <person name="Valdes J.H."/>
            <person name="Van Kan J.A.L."/>
        </authorList>
    </citation>
    <scope>NUCLEOTIDE SEQUENCE [LARGE SCALE GENOMIC DNA]</scope>
    <source>
        <strain evidence="2 3">MUCL2120</strain>
    </source>
</reference>
<dbReference type="Proteomes" id="UP000297452">
    <property type="component" value="Unassembled WGS sequence"/>
</dbReference>
<evidence type="ECO:0000313" key="3">
    <source>
        <dbReference type="Proteomes" id="UP000297452"/>
    </source>
</evidence>
<gene>
    <name evidence="2" type="ORF">BOTNAR_2035g00010</name>
</gene>
<sequence>MPQQVQASGSNGPHKQNGTSQPAKVTNVGTKLLTEQDSITATAPANKIAYNYKLKTRQPKASADGASQTKATKAAKE</sequence>
<protein>
    <submittedName>
        <fullName evidence="2">Uncharacterized protein</fullName>
    </submittedName>
</protein>